<evidence type="ECO:0000313" key="2">
    <source>
        <dbReference type="EMBL" id="PMD17148.1"/>
    </source>
</evidence>
<evidence type="ECO:0000313" key="3">
    <source>
        <dbReference type="Proteomes" id="UP000235672"/>
    </source>
</evidence>
<protein>
    <submittedName>
        <fullName evidence="2">Uncharacterized protein</fullName>
    </submittedName>
</protein>
<organism evidence="2 3">
    <name type="scientific">Hyaloscypha hepaticicola</name>
    <dbReference type="NCBI Taxonomy" id="2082293"/>
    <lineage>
        <taxon>Eukaryota</taxon>
        <taxon>Fungi</taxon>
        <taxon>Dikarya</taxon>
        <taxon>Ascomycota</taxon>
        <taxon>Pezizomycotina</taxon>
        <taxon>Leotiomycetes</taxon>
        <taxon>Helotiales</taxon>
        <taxon>Hyaloscyphaceae</taxon>
        <taxon>Hyaloscypha</taxon>
    </lineage>
</organism>
<feature type="compositionally biased region" description="Polar residues" evidence="1">
    <location>
        <begin position="92"/>
        <end position="102"/>
    </location>
</feature>
<gene>
    <name evidence="2" type="ORF">NA56DRAFT_708028</name>
</gene>
<dbReference type="EMBL" id="KZ613501">
    <property type="protein sequence ID" value="PMD17148.1"/>
    <property type="molecule type" value="Genomic_DNA"/>
</dbReference>
<dbReference type="AlphaFoldDB" id="A0A2J6PSZ5"/>
<evidence type="ECO:0000256" key="1">
    <source>
        <dbReference type="SAM" id="MobiDB-lite"/>
    </source>
</evidence>
<keyword evidence="3" id="KW-1185">Reference proteome</keyword>
<dbReference type="OrthoDB" id="3554730at2759"/>
<proteinExistence type="predicted"/>
<dbReference type="Proteomes" id="UP000235672">
    <property type="component" value="Unassembled WGS sequence"/>
</dbReference>
<sequence>MDIQQLLNTPPRRLPSEIPETPAPIPFSQLTTQSWDSQNGPRPPIPFSQLTTQSWDSQNGPRPLTPFSQLTTQSWDSRNGPRPSRESLLVPVNSQNNLSQTPSRKKGPYDPTLTRSDRIRIKTALDFNISPERIWKKYGYSLSQIQRTKYSRLTPQVHRRGRKYLIGSPTCRELANWVEESPSRRYVTFKHIPYIAPPRFALQDRKEQAIRTAFKLVGYGRRVAPKKGFSDDPMVMRERVEFAEERKTWTPQRLFNQIFSDEVWAMGGAYTRAWVTVKEDGSDRFDPACIKYK</sequence>
<reference evidence="2 3" key="1">
    <citation type="submission" date="2016-05" db="EMBL/GenBank/DDBJ databases">
        <title>A degradative enzymes factory behind the ericoid mycorrhizal symbiosis.</title>
        <authorList>
            <consortium name="DOE Joint Genome Institute"/>
            <person name="Martino E."/>
            <person name="Morin E."/>
            <person name="Grelet G."/>
            <person name="Kuo A."/>
            <person name="Kohler A."/>
            <person name="Daghino S."/>
            <person name="Barry K."/>
            <person name="Choi C."/>
            <person name="Cichocki N."/>
            <person name="Clum A."/>
            <person name="Copeland A."/>
            <person name="Hainaut M."/>
            <person name="Haridas S."/>
            <person name="Labutti K."/>
            <person name="Lindquist E."/>
            <person name="Lipzen A."/>
            <person name="Khouja H.-R."/>
            <person name="Murat C."/>
            <person name="Ohm R."/>
            <person name="Olson A."/>
            <person name="Spatafora J."/>
            <person name="Veneault-Fourrey C."/>
            <person name="Henrissat B."/>
            <person name="Grigoriev I."/>
            <person name="Martin F."/>
            <person name="Perotto S."/>
        </authorList>
    </citation>
    <scope>NUCLEOTIDE SEQUENCE [LARGE SCALE GENOMIC DNA]</scope>
    <source>
        <strain evidence="2 3">UAMH 7357</strain>
    </source>
</reference>
<accession>A0A2J6PSZ5</accession>
<feature type="compositionally biased region" description="Polar residues" evidence="1">
    <location>
        <begin position="28"/>
        <end position="40"/>
    </location>
</feature>
<feature type="compositionally biased region" description="Polar residues" evidence="1">
    <location>
        <begin position="48"/>
        <end position="77"/>
    </location>
</feature>
<name>A0A2J6PSZ5_9HELO</name>
<feature type="region of interest" description="Disordered" evidence="1">
    <location>
        <begin position="1"/>
        <end position="114"/>
    </location>
</feature>